<accession>A0AAC9HFI7</accession>
<name>A0AAC9HFI7_NEOTH</name>
<evidence type="ECO:0000313" key="3">
    <source>
        <dbReference type="Proteomes" id="UP000094598"/>
    </source>
</evidence>
<evidence type="ECO:0000313" key="4">
    <source>
        <dbReference type="Proteomes" id="UP000322283"/>
    </source>
</evidence>
<gene>
    <name evidence="1" type="ORF">Maut_00574</name>
    <name evidence="2" type="ORF">MTAT_26600</name>
</gene>
<dbReference type="EMBL" id="VCDX01000013">
    <property type="protein sequence ID" value="TYL08996.1"/>
    <property type="molecule type" value="Genomic_DNA"/>
</dbReference>
<dbReference type="AlphaFoldDB" id="A0AAC9HFI7"/>
<dbReference type="Proteomes" id="UP000094598">
    <property type="component" value="Chromosome"/>
</dbReference>
<proteinExistence type="predicted"/>
<reference evidence="1 3" key="1">
    <citation type="submission" date="2016-08" db="EMBL/GenBank/DDBJ databases">
        <title>Moorella thermoacetica DSM 103132.</title>
        <authorList>
            <person name="Jendresen C.B."/>
            <person name="Redl S.M."/>
            <person name="Jensen T.O."/>
            <person name="Nielsen A.T."/>
        </authorList>
    </citation>
    <scope>NUCLEOTIDE SEQUENCE [LARGE SCALE GENOMIC DNA]</scope>
    <source>
        <strain evidence="1 3">DSM 103132</strain>
    </source>
</reference>
<keyword evidence="4" id="KW-1185">Reference proteome</keyword>
<evidence type="ECO:0000313" key="1">
    <source>
        <dbReference type="EMBL" id="AOQ23037.1"/>
    </source>
</evidence>
<dbReference type="EMBL" id="CP017019">
    <property type="protein sequence ID" value="AOQ23037.1"/>
    <property type="molecule type" value="Genomic_DNA"/>
</dbReference>
<sequence>MEVCYLCNCGRPEYDLKLSSKSKILYLSLCAKCAADFEAHRDEILSLVNSQRFRLRMLALSLWQPFVCRANRILEKARVKKRFQSAYPAFRSIEWYALRLAEGWHT</sequence>
<dbReference type="Proteomes" id="UP000322283">
    <property type="component" value="Unassembled WGS sequence"/>
</dbReference>
<evidence type="ECO:0000313" key="2">
    <source>
        <dbReference type="EMBL" id="TYL08996.1"/>
    </source>
</evidence>
<protein>
    <submittedName>
        <fullName evidence="1">Uncharacterized protein</fullName>
    </submittedName>
</protein>
<reference evidence="2 4" key="2">
    <citation type="submission" date="2019-05" db="EMBL/GenBank/DDBJ databases">
        <title>Genome sequence of Moorella thermoacetica ATCC 33924.</title>
        <authorList>
            <person name="Poehlein A."/>
            <person name="Bengelsdorf F.R."/>
            <person name="Duerre P."/>
            <person name="Daniel R."/>
        </authorList>
    </citation>
    <scope>NUCLEOTIDE SEQUENCE [LARGE SCALE GENOMIC DNA]</scope>
    <source>
        <strain evidence="2 4">ATCC 33924</strain>
    </source>
</reference>
<organism evidence="1 3">
    <name type="scientific">Neomoorella thermoacetica</name>
    <name type="common">Clostridium thermoaceticum</name>
    <dbReference type="NCBI Taxonomy" id="1525"/>
    <lineage>
        <taxon>Bacteria</taxon>
        <taxon>Bacillati</taxon>
        <taxon>Bacillota</taxon>
        <taxon>Clostridia</taxon>
        <taxon>Neomoorellales</taxon>
        <taxon>Neomoorellaceae</taxon>
        <taxon>Neomoorella</taxon>
    </lineage>
</organism>